<dbReference type="EMBL" id="KZ288365">
    <property type="protein sequence ID" value="PBC26848.1"/>
    <property type="molecule type" value="Genomic_DNA"/>
</dbReference>
<dbReference type="PANTHER" id="PTHR24369:SF211">
    <property type="entry name" value="LEUCINE-RICH REPEAT-CONTAINING PROTEIN 15-LIKE"/>
    <property type="match status" value="1"/>
</dbReference>
<feature type="chain" id="PRO_5011997110" evidence="6">
    <location>
        <begin position="17"/>
        <end position="672"/>
    </location>
</feature>
<feature type="compositionally biased region" description="Basic and acidic residues" evidence="4">
    <location>
        <begin position="298"/>
        <end position="308"/>
    </location>
</feature>
<dbReference type="InterPro" id="IPR032675">
    <property type="entry name" value="LRR_dom_sf"/>
</dbReference>
<organism evidence="8 9">
    <name type="scientific">Apis cerana cerana</name>
    <name type="common">Oriental honeybee</name>
    <dbReference type="NCBI Taxonomy" id="94128"/>
    <lineage>
        <taxon>Eukaryota</taxon>
        <taxon>Metazoa</taxon>
        <taxon>Ecdysozoa</taxon>
        <taxon>Arthropoda</taxon>
        <taxon>Hexapoda</taxon>
        <taxon>Insecta</taxon>
        <taxon>Pterygota</taxon>
        <taxon>Neoptera</taxon>
        <taxon>Endopterygota</taxon>
        <taxon>Hymenoptera</taxon>
        <taxon>Apocrita</taxon>
        <taxon>Aculeata</taxon>
        <taxon>Apoidea</taxon>
        <taxon>Anthophila</taxon>
        <taxon>Apidae</taxon>
        <taxon>Apis</taxon>
    </lineage>
</organism>
<evidence type="ECO:0000256" key="2">
    <source>
        <dbReference type="ARBA" id="ARBA00022729"/>
    </source>
</evidence>
<evidence type="ECO:0000313" key="8">
    <source>
        <dbReference type="EMBL" id="PBC26848.1"/>
    </source>
</evidence>
<evidence type="ECO:0000256" key="5">
    <source>
        <dbReference type="SAM" id="Phobius"/>
    </source>
</evidence>
<dbReference type="SMART" id="SM00369">
    <property type="entry name" value="LRR_TYP"/>
    <property type="match status" value="3"/>
</dbReference>
<feature type="region of interest" description="Disordered" evidence="4">
    <location>
        <begin position="545"/>
        <end position="630"/>
    </location>
</feature>
<keyword evidence="2 6" id="KW-0732">Signal</keyword>
<feature type="compositionally biased region" description="Polar residues" evidence="4">
    <location>
        <begin position="209"/>
        <end position="223"/>
    </location>
</feature>
<evidence type="ECO:0000259" key="7">
    <source>
        <dbReference type="SMART" id="SM00082"/>
    </source>
</evidence>
<name>A0A2A3E581_APICC</name>
<dbReference type="AlphaFoldDB" id="A0A2A3E581"/>
<keyword evidence="1" id="KW-0433">Leucine-rich repeat</keyword>
<dbReference type="PROSITE" id="PS51450">
    <property type="entry name" value="LRR"/>
    <property type="match status" value="2"/>
</dbReference>
<evidence type="ECO:0000256" key="1">
    <source>
        <dbReference type="ARBA" id="ARBA00022614"/>
    </source>
</evidence>
<feature type="region of interest" description="Disordered" evidence="4">
    <location>
        <begin position="438"/>
        <end position="459"/>
    </location>
</feature>
<dbReference type="Gene3D" id="3.80.10.10">
    <property type="entry name" value="Ribonuclease Inhibitor"/>
    <property type="match status" value="1"/>
</dbReference>
<feature type="domain" description="LRRCT" evidence="7">
    <location>
        <begin position="150"/>
        <end position="199"/>
    </location>
</feature>
<feature type="compositionally biased region" description="Acidic residues" evidence="4">
    <location>
        <begin position="411"/>
        <end position="421"/>
    </location>
</feature>
<dbReference type="InterPro" id="IPR001611">
    <property type="entry name" value="Leu-rich_rpt"/>
</dbReference>
<keyword evidence="9" id="KW-1185">Reference proteome</keyword>
<dbReference type="InterPro" id="IPR003591">
    <property type="entry name" value="Leu-rich_rpt_typical-subtyp"/>
</dbReference>
<feature type="compositionally biased region" description="Acidic residues" evidence="4">
    <location>
        <begin position="331"/>
        <end position="343"/>
    </location>
</feature>
<reference evidence="8 9" key="1">
    <citation type="submission" date="2014-07" db="EMBL/GenBank/DDBJ databases">
        <title>Genomic and transcriptomic analysis on Apis cerana provide comprehensive insights into honey bee biology.</title>
        <authorList>
            <person name="Diao Q."/>
            <person name="Sun L."/>
            <person name="Zheng H."/>
            <person name="Zheng H."/>
            <person name="Xu S."/>
            <person name="Wang S."/>
            <person name="Zeng Z."/>
            <person name="Hu F."/>
            <person name="Su S."/>
            <person name="Wu J."/>
        </authorList>
    </citation>
    <scope>NUCLEOTIDE SEQUENCE [LARGE SCALE GENOMIC DNA]</scope>
    <source>
        <tissue evidence="8">Pupae without intestine</tissue>
    </source>
</reference>
<evidence type="ECO:0000256" key="3">
    <source>
        <dbReference type="ARBA" id="ARBA00022737"/>
    </source>
</evidence>
<evidence type="ECO:0000256" key="4">
    <source>
        <dbReference type="SAM" id="MobiDB-lite"/>
    </source>
</evidence>
<dbReference type="PANTHER" id="PTHR24369">
    <property type="entry name" value="ANTIGEN BSP, PUTATIVE-RELATED"/>
    <property type="match status" value="1"/>
</dbReference>
<protein>
    <submittedName>
        <fullName evidence="8">SLIT and NTRK protein</fullName>
    </submittedName>
</protein>
<keyword evidence="3" id="KW-0677">Repeat</keyword>
<feature type="compositionally biased region" description="Acidic residues" evidence="4">
    <location>
        <begin position="232"/>
        <end position="259"/>
    </location>
</feature>
<proteinExistence type="predicted"/>
<accession>A0A2A3E581</accession>
<feature type="signal peptide" evidence="6">
    <location>
        <begin position="1"/>
        <end position="16"/>
    </location>
</feature>
<dbReference type="InterPro" id="IPR000483">
    <property type="entry name" value="Cys-rich_flank_reg_C"/>
</dbReference>
<keyword evidence="5" id="KW-0472">Membrane</keyword>
<feature type="region of interest" description="Disordered" evidence="4">
    <location>
        <begin position="384"/>
        <end position="421"/>
    </location>
</feature>
<keyword evidence="5" id="KW-0812">Transmembrane</keyword>
<evidence type="ECO:0000313" key="9">
    <source>
        <dbReference type="Proteomes" id="UP000242457"/>
    </source>
</evidence>
<feature type="compositionally biased region" description="Basic and acidic residues" evidence="4">
    <location>
        <begin position="585"/>
        <end position="601"/>
    </location>
</feature>
<sequence>MLTTVLPLLLIITARAGTCAGLCVLENGTRARCQALEDIRYIETYDLEPLKAHVREPILRSSTVFANFTGLRHLDLSTGSLERIEAGSFLRLSNLKSLNLAENRIRDIETGSLDGLDRLHTLNLRGNRLRHLPPELARLNLLQHLDLQGNPLRCDCATLDTRDLLTAKGVRFEGNVVCASPANSRGIPLLRLDAALVCRFEEQDLLGMQNDQADQSSYDSSGDSPGKRYDEDEKEEVLEELEEEEEKEEEEEESTEIVETETPFREIDSPPASTPFLEEVEPPSTLGDSSTPTSTEEVANKGESEPSKKTTAFASEKIHEDGLFYPTEGSGAEDEEEGEEEQGEGSGVEGSGSGPTSTHPSREGKGEDEGFSLFDGLYNIIWGTTEGTTNEGPDLEEEQFIDATPTKGEKEVEEEEEEEDKATEIILVPGVKFVDNSSKSGNVKMEEGEGDELASPTRQSKKGMGSYVVLAALLAILATLIGFAAYKGGFCRRRRKRGDVENGTELKDMQKALLETANTGAQAKVASNGNVESAPLVVDHPVDQTFDQDEIKVSNDCRVPDTGAKRSAVPESRPSPRSPSRGGRSRRDSIDGGASREEDRVQQQPPLSPGAQRVKITVQENPDSVPKTPILITRTSNGLWMENLFDTITTTTTITITTTTSTNFILHMYTQY</sequence>
<gene>
    <name evidence="8" type="ORF">APICC_08411</name>
</gene>
<dbReference type="SMART" id="SM00082">
    <property type="entry name" value="LRRCT"/>
    <property type="match status" value="1"/>
</dbReference>
<dbReference type="Proteomes" id="UP000242457">
    <property type="component" value="Unassembled WGS sequence"/>
</dbReference>
<dbReference type="Pfam" id="PF13855">
    <property type="entry name" value="LRR_8"/>
    <property type="match status" value="1"/>
</dbReference>
<feature type="compositionally biased region" description="Gly residues" evidence="4">
    <location>
        <begin position="344"/>
        <end position="353"/>
    </location>
</feature>
<keyword evidence="5" id="KW-1133">Transmembrane helix</keyword>
<dbReference type="STRING" id="94128.A0A2A3E581"/>
<dbReference type="GO" id="GO:0005886">
    <property type="term" value="C:plasma membrane"/>
    <property type="evidence" value="ECO:0007669"/>
    <property type="project" value="TreeGrafter"/>
</dbReference>
<feature type="compositionally biased region" description="Polar residues" evidence="4">
    <location>
        <begin position="286"/>
        <end position="297"/>
    </location>
</feature>
<feature type="region of interest" description="Disordered" evidence="4">
    <location>
        <begin position="208"/>
        <end position="371"/>
    </location>
</feature>
<dbReference type="OrthoDB" id="1741314at2759"/>
<dbReference type="InterPro" id="IPR050541">
    <property type="entry name" value="LRR_TM_domain-containing"/>
</dbReference>
<evidence type="ECO:0000256" key="6">
    <source>
        <dbReference type="SAM" id="SignalP"/>
    </source>
</evidence>
<feature type="transmembrane region" description="Helical" evidence="5">
    <location>
        <begin position="464"/>
        <end position="486"/>
    </location>
</feature>
<feature type="compositionally biased region" description="Basic and acidic residues" evidence="4">
    <location>
        <begin position="549"/>
        <end position="559"/>
    </location>
</feature>
<dbReference type="SUPFAM" id="SSF52058">
    <property type="entry name" value="L domain-like"/>
    <property type="match status" value="1"/>
</dbReference>